<feature type="transmembrane region" description="Helical" evidence="17">
    <location>
        <begin position="68"/>
        <end position="94"/>
    </location>
</feature>
<dbReference type="AlphaFoldDB" id="A0A8C9DMF2"/>
<keyword evidence="4 16" id="KW-0812">Transmembrane</keyword>
<evidence type="ECO:0000256" key="14">
    <source>
        <dbReference type="ARBA" id="ARBA00041653"/>
    </source>
</evidence>
<feature type="domain" description="G-protein coupled receptors family 1 profile" evidence="18">
    <location>
        <begin position="48"/>
        <end position="278"/>
    </location>
</feature>
<keyword evidence="6 16" id="KW-0297">G-protein coupled receptor</keyword>
<evidence type="ECO:0000256" key="9">
    <source>
        <dbReference type="ARBA" id="ARBA00023170"/>
    </source>
</evidence>
<keyword evidence="20" id="KW-1185">Reference proteome</keyword>
<dbReference type="GO" id="GO:0006935">
    <property type="term" value="P:chemotaxis"/>
    <property type="evidence" value="ECO:0007669"/>
    <property type="project" value="UniProtKB-KW"/>
</dbReference>
<keyword evidence="8" id="KW-1015">Disulfide bond</keyword>
<dbReference type="PANTHER" id="PTHR24225">
    <property type="entry name" value="CHEMOTACTIC RECEPTOR"/>
    <property type="match status" value="1"/>
</dbReference>
<dbReference type="GO" id="GO:0004982">
    <property type="term" value="F:N-formyl peptide receptor activity"/>
    <property type="evidence" value="ECO:0007669"/>
    <property type="project" value="TreeGrafter"/>
</dbReference>
<feature type="transmembrane region" description="Helical" evidence="17">
    <location>
        <begin position="202"/>
        <end position="222"/>
    </location>
</feature>
<name>A0A8C9DMF2_PROSS</name>
<dbReference type="GO" id="GO:0007204">
    <property type="term" value="P:positive regulation of cytosolic calcium ion concentration"/>
    <property type="evidence" value="ECO:0007669"/>
    <property type="project" value="TreeGrafter"/>
</dbReference>
<dbReference type="Gene3D" id="1.20.1070.10">
    <property type="entry name" value="Rhodopsin 7-helix transmembrane proteins"/>
    <property type="match status" value="1"/>
</dbReference>
<comment type="subcellular location">
    <subcellularLocation>
        <location evidence="1">Cell membrane</location>
        <topology evidence="1">Multi-pass membrane protein</topology>
    </subcellularLocation>
</comment>
<sequence>IGVTHAWPLNTNPTSLPDYYDSLETVKSALNIFSMIVYSVTFFLGLAGNGLVIWVAGFHMARTVNTVWYLNLAVADFIIILSLPLQLIMVALHYHCTVSLLNLLVSVFLLTLISMDRCVAILWPVWSRNHRTPAKAAVAASGAWLLAVSFSIPYSLFKETVVLEGVTYCYNKYDLWNETQGSYWLWKEIIIPRYQTLVTSRFVFGFILPVAVITSCYILVALRLRERKLARSISLWLDFVSSQEDREDLDKVAKLVGPLASSMAFINSCLNPVLYVFIGHDFWERLLRSLPAALERALSEEPDRSLNPSSQTSPL</sequence>
<keyword evidence="10" id="KW-0325">Glycoprotein</keyword>
<evidence type="ECO:0000313" key="19">
    <source>
        <dbReference type="Ensembl" id="ENSPSMP00000019721.1"/>
    </source>
</evidence>
<dbReference type="GO" id="GO:0006954">
    <property type="term" value="P:inflammatory response"/>
    <property type="evidence" value="ECO:0007669"/>
    <property type="project" value="TreeGrafter"/>
</dbReference>
<keyword evidence="11 16" id="KW-0807">Transducer</keyword>
<dbReference type="PRINTS" id="PR00526">
    <property type="entry name" value="FMETLEUPHER"/>
</dbReference>
<dbReference type="PROSITE" id="PS50262">
    <property type="entry name" value="G_PROTEIN_RECEP_F1_2"/>
    <property type="match status" value="1"/>
</dbReference>
<keyword evidence="7 17" id="KW-0472">Membrane</keyword>
<reference evidence="19" key="1">
    <citation type="submission" date="2025-08" db="UniProtKB">
        <authorList>
            <consortium name="Ensembl"/>
        </authorList>
    </citation>
    <scope>IDENTIFICATION</scope>
</reference>
<evidence type="ECO:0000256" key="7">
    <source>
        <dbReference type="ARBA" id="ARBA00023136"/>
    </source>
</evidence>
<accession>A0A8C9DMF2</accession>
<dbReference type="InterPro" id="IPR000276">
    <property type="entry name" value="GPCR_Rhodpsn"/>
</dbReference>
<dbReference type="PANTHER" id="PTHR24225:SF0">
    <property type="entry name" value="N-FORMYL PEPTIDE RECEPTOR 2"/>
    <property type="match status" value="1"/>
</dbReference>
<dbReference type="GeneTree" id="ENSGT01140000282544"/>
<evidence type="ECO:0000256" key="13">
    <source>
        <dbReference type="ARBA" id="ARBA00040817"/>
    </source>
</evidence>
<evidence type="ECO:0000313" key="20">
    <source>
        <dbReference type="Proteomes" id="UP000694414"/>
    </source>
</evidence>
<dbReference type="SUPFAM" id="SSF81321">
    <property type="entry name" value="Family A G protein-coupled receptor-like"/>
    <property type="match status" value="1"/>
</dbReference>
<evidence type="ECO:0000256" key="10">
    <source>
        <dbReference type="ARBA" id="ARBA00023180"/>
    </source>
</evidence>
<evidence type="ECO:0000256" key="15">
    <source>
        <dbReference type="ARBA" id="ARBA00042498"/>
    </source>
</evidence>
<feature type="transmembrane region" description="Helical" evidence="17">
    <location>
        <begin position="32"/>
        <end position="56"/>
    </location>
</feature>
<keyword evidence="9 16" id="KW-0675">Receptor</keyword>
<evidence type="ECO:0000256" key="16">
    <source>
        <dbReference type="RuleBase" id="RU000688"/>
    </source>
</evidence>
<dbReference type="InterPro" id="IPR017452">
    <property type="entry name" value="GPCR_Rhodpsn_7TM"/>
</dbReference>
<dbReference type="GO" id="GO:0007200">
    <property type="term" value="P:phospholipase C-activating G protein-coupled receptor signaling pathway"/>
    <property type="evidence" value="ECO:0007669"/>
    <property type="project" value="TreeGrafter"/>
</dbReference>
<proteinExistence type="inferred from homology"/>
<comment type="similarity">
    <text evidence="12">Belongs to the chemokine-like receptor (CMKLR) family.</text>
</comment>
<dbReference type="PRINTS" id="PR00237">
    <property type="entry name" value="GPCRRHODOPSN"/>
</dbReference>
<evidence type="ECO:0000256" key="3">
    <source>
        <dbReference type="ARBA" id="ARBA00022500"/>
    </source>
</evidence>
<evidence type="ECO:0000256" key="11">
    <source>
        <dbReference type="ARBA" id="ARBA00023224"/>
    </source>
</evidence>
<keyword evidence="5 17" id="KW-1133">Transmembrane helix</keyword>
<evidence type="ECO:0000256" key="2">
    <source>
        <dbReference type="ARBA" id="ARBA00022475"/>
    </source>
</evidence>
<comment type="similarity">
    <text evidence="16">Belongs to the G-protein coupled receptor 1 family.</text>
</comment>
<evidence type="ECO:0000256" key="4">
    <source>
        <dbReference type="ARBA" id="ARBA00022692"/>
    </source>
</evidence>
<keyword evidence="3" id="KW-0145">Chemotaxis</keyword>
<evidence type="ECO:0000256" key="12">
    <source>
        <dbReference type="ARBA" id="ARBA00025736"/>
    </source>
</evidence>
<dbReference type="GO" id="GO:0004875">
    <property type="term" value="F:complement receptor activity"/>
    <property type="evidence" value="ECO:0007669"/>
    <property type="project" value="TreeGrafter"/>
</dbReference>
<dbReference type="GO" id="GO:0005886">
    <property type="term" value="C:plasma membrane"/>
    <property type="evidence" value="ECO:0007669"/>
    <property type="project" value="UniProtKB-SubCell"/>
</dbReference>
<evidence type="ECO:0000256" key="17">
    <source>
        <dbReference type="SAM" id="Phobius"/>
    </source>
</evidence>
<feature type="transmembrane region" description="Helical" evidence="17">
    <location>
        <begin position="100"/>
        <end position="125"/>
    </location>
</feature>
<dbReference type="InterPro" id="IPR000826">
    <property type="entry name" value="Formyl_rcpt-rel"/>
</dbReference>
<dbReference type="Pfam" id="PF00001">
    <property type="entry name" value="7tm_1"/>
    <property type="match status" value="1"/>
</dbReference>
<keyword evidence="2" id="KW-1003">Cell membrane</keyword>
<dbReference type="Proteomes" id="UP000694414">
    <property type="component" value="Unplaced"/>
</dbReference>
<evidence type="ECO:0000259" key="18">
    <source>
        <dbReference type="PROSITE" id="PS50262"/>
    </source>
</evidence>
<protein>
    <recommendedName>
        <fullName evidence="13">N-formyl peptide receptor 2</fullName>
    </recommendedName>
    <alternativeName>
        <fullName evidence="15">FMLP-related receptor I</fullName>
    </alternativeName>
    <alternativeName>
        <fullName evidence="14">Formyl peptide receptor-like 1</fullName>
    </alternativeName>
</protein>
<reference evidence="19" key="2">
    <citation type="submission" date="2025-09" db="UniProtKB">
        <authorList>
            <consortium name="Ensembl"/>
        </authorList>
    </citation>
    <scope>IDENTIFICATION</scope>
</reference>
<evidence type="ECO:0000256" key="1">
    <source>
        <dbReference type="ARBA" id="ARBA00004651"/>
    </source>
</evidence>
<evidence type="ECO:0000256" key="6">
    <source>
        <dbReference type="ARBA" id="ARBA00023040"/>
    </source>
</evidence>
<organism evidence="19 20">
    <name type="scientific">Prolemur simus</name>
    <name type="common">Greater bamboo lemur</name>
    <name type="synonym">Hapalemur simus</name>
    <dbReference type="NCBI Taxonomy" id="1328070"/>
    <lineage>
        <taxon>Eukaryota</taxon>
        <taxon>Metazoa</taxon>
        <taxon>Chordata</taxon>
        <taxon>Craniata</taxon>
        <taxon>Vertebrata</taxon>
        <taxon>Euteleostomi</taxon>
        <taxon>Mammalia</taxon>
        <taxon>Eutheria</taxon>
        <taxon>Euarchontoglires</taxon>
        <taxon>Primates</taxon>
        <taxon>Strepsirrhini</taxon>
        <taxon>Lemuriformes</taxon>
        <taxon>Lemuridae</taxon>
        <taxon>Prolemur</taxon>
    </lineage>
</organism>
<feature type="transmembrane region" description="Helical" evidence="17">
    <location>
        <begin position="137"/>
        <end position="157"/>
    </location>
</feature>
<evidence type="ECO:0000256" key="8">
    <source>
        <dbReference type="ARBA" id="ARBA00023157"/>
    </source>
</evidence>
<evidence type="ECO:0000256" key="5">
    <source>
        <dbReference type="ARBA" id="ARBA00022989"/>
    </source>
</evidence>
<dbReference type="Ensembl" id="ENSPSMT00000022857.1">
    <property type="protein sequence ID" value="ENSPSMP00000019721.1"/>
    <property type="gene ID" value="ENSPSMG00000013927.1"/>
</dbReference>
<dbReference type="PROSITE" id="PS00237">
    <property type="entry name" value="G_PROTEIN_RECEP_F1_1"/>
    <property type="match status" value="1"/>
</dbReference>